<reference evidence="1 2" key="1">
    <citation type="submission" date="2022-05" db="EMBL/GenBank/DDBJ databases">
        <authorList>
            <person name="Park J.-S."/>
        </authorList>
    </citation>
    <scope>NUCLEOTIDE SEQUENCE [LARGE SCALE GENOMIC DNA]</scope>
    <source>
        <strain evidence="1 2">2012CJ35-5</strain>
    </source>
</reference>
<proteinExistence type="predicted"/>
<protein>
    <submittedName>
        <fullName evidence="1">Uncharacterized protein</fullName>
    </submittedName>
</protein>
<evidence type="ECO:0000313" key="1">
    <source>
        <dbReference type="EMBL" id="MCL6274235.1"/>
    </source>
</evidence>
<name>A0ABT0PS75_9FLAO</name>
<gene>
    <name evidence="1" type="ORF">M3P19_09450</name>
</gene>
<dbReference type="EMBL" id="JAMFMA010000002">
    <property type="protein sequence ID" value="MCL6274235.1"/>
    <property type="molecule type" value="Genomic_DNA"/>
</dbReference>
<comment type="caution">
    <text evidence="1">The sequence shown here is derived from an EMBL/GenBank/DDBJ whole genome shotgun (WGS) entry which is preliminary data.</text>
</comment>
<organism evidence="1 2">
    <name type="scientific">Flagellimonas spongiicola</name>
    <dbReference type="NCBI Taxonomy" id="2942208"/>
    <lineage>
        <taxon>Bacteria</taxon>
        <taxon>Pseudomonadati</taxon>
        <taxon>Bacteroidota</taxon>
        <taxon>Flavobacteriia</taxon>
        <taxon>Flavobacteriales</taxon>
        <taxon>Flavobacteriaceae</taxon>
        <taxon>Flagellimonas</taxon>
    </lineage>
</organism>
<keyword evidence="2" id="KW-1185">Reference proteome</keyword>
<dbReference type="Proteomes" id="UP001203607">
    <property type="component" value="Unassembled WGS sequence"/>
</dbReference>
<dbReference type="RefSeq" id="WP_249657422.1">
    <property type="nucleotide sequence ID" value="NZ_JAMFMA010000002.1"/>
</dbReference>
<evidence type="ECO:0000313" key="2">
    <source>
        <dbReference type="Proteomes" id="UP001203607"/>
    </source>
</evidence>
<accession>A0ABT0PS75</accession>
<sequence>MKDLIYLSFLLISSIAFSQDKLQGYYADSREKADLVFNKIILNQVNQNCPYVLFSSGNISYLIILDRGTHYTIVRADLDQIDKVEIKKVKNETKPNELLATAFDFSIYKKEFISFHSEFYKEGYEIASGNPTYFVAKDMNRERYGESVLSFFVSPNPIDKKVYRYLAATLLNLN</sequence>